<gene>
    <name evidence="1" type="ORF">SODALDRAFT_80192</name>
</gene>
<dbReference type="OrthoDB" id="429813at2759"/>
<sequence>MGEQILDPFVRPEFDPIPPLQGSLRPSTSIHDPITTLPDLIRFNARHNKDGIFCKQAEISTGLGDQTEQAAGRFGIRRISYYELHAAVKACGNGICESLQIQQQATVNDRPVALYMESDVGLFIHLAALLDLKIPVSLLA</sequence>
<keyword evidence="2" id="KW-1185">Reference proteome</keyword>
<protein>
    <recommendedName>
        <fullName evidence="3">AMP-dependent synthetase/ligase domain-containing protein</fullName>
    </recommendedName>
</protein>
<reference evidence="1 2" key="1">
    <citation type="journal article" date="2018" name="Mol. Ecol.">
        <title>The obligate alkalophilic soda-lake fungus Sodiomyces alkalinus has shifted to a protein diet.</title>
        <authorList>
            <person name="Grum-Grzhimaylo A.A."/>
            <person name="Falkoski D.L."/>
            <person name="van den Heuvel J."/>
            <person name="Valero-Jimenez C.A."/>
            <person name="Min B."/>
            <person name="Choi I.G."/>
            <person name="Lipzen A."/>
            <person name="Daum C.G."/>
            <person name="Aanen D.K."/>
            <person name="Tsang A."/>
            <person name="Henrissat B."/>
            <person name="Bilanenko E.N."/>
            <person name="de Vries R.P."/>
            <person name="van Kan J.A.L."/>
            <person name="Grigoriev I.V."/>
            <person name="Debets A.J.M."/>
        </authorList>
    </citation>
    <scope>NUCLEOTIDE SEQUENCE [LARGE SCALE GENOMIC DNA]</scope>
    <source>
        <strain evidence="1 2">F11</strain>
    </source>
</reference>
<name>A0A3N2PL36_SODAK</name>
<dbReference type="STRING" id="1314773.A0A3N2PL36"/>
<accession>A0A3N2PL36</accession>
<dbReference type="GeneID" id="39584185"/>
<evidence type="ECO:0000313" key="2">
    <source>
        <dbReference type="Proteomes" id="UP000272025"/>
    </source>
</evidence>
<proteinExistence type="predicted"/>
<dbReference type="RefSeq" id="XP_028463041.1">
    <property type="nucleotide sequence ID" value="XM_028615708.1"/>
</dbReference>
<dbReference type="EMBL" id="ML119062">
    <property type="protein sequence ID" value="ROT35235.1"/>
    <property type="molecule type" value="Genomic_DNA"/>
</dbReference>
<evidence type="ECO:0008006" key="3">
    <source>
        <dbReference type="Google" id="ProtNLM"/>
    </source>
</evidence>
<dbReference type="Proteomes" id="UP000272025">
    <property type="component" value="Unassembled WGS sequence"/>
</dbReference>
<organism evidence="1 2">
    <name type="scientific">Sodiomyces alkalinus (strain CBS 110278 / VKM F-3762 / F11)</name>
    <name type="common">Alkaliphilic filamentous fungus</name>
    <dbReference type="NCBI Taxonomy" id="1314773"/>
    <lineage>
        <taxon>Eukaryota</taxon>
        <taxon>Fungi</taxon>
        <taxon>Dikarya</taxon>
        <taxon>Ascomycota</taxon>
        <taxon>Pezizomycotina</taxon>
        <taxon>Sordariomycetes</taxon>
        <taxon>Hypocreomycetidae</taxon>
        <taxon>Glomerellales</taxon>
        <taxon>Plectosphaerellaceae</taxon>
        <taxon>Sodiomyces</taxon>
    </lineage>
</organism>
<evidence type="ECO:0000313" key="1">
    <source>
        <dbReference type="EMBL" id="ROT35235.1"/>
    </source>
</evidence>
<dbReference type="AlphaFoldDB" id="A0A3N2PL36"/>